<proteinExistence type="inferred from homology"/>
<keyword evidence="10 33" id="KW-1165">Clathrin-mediated endocytosis of virus by host</keyword>
<dbReference type="EMBL" id="KY113922">
    <property type="protein sequence ID" value="APD78254.1"/>
    <property type="molecule type" value="Genomic_DNA"/>
</dbReference>
<evidence type="ECO:0000256" key="9">
    <source>
        <dbReference type="ARBA" id="ARBA00022511"/>
    </source>
</evidence>
<comment type="PTM">
    <text evidence="33">Palmitoylation of the transmembrane protein and of Env polyprotein (prior to its proteolytic cleavage) is essential for their association with host cell membrane lipid rafts. Palmitoylation is therefore required for envelope trafficking to classical lipid rafts, but not for viral replication.</text>
</comment>
<gene>
    <name evidence="33 38" type="primary">env</name>
</gene>
<keyword evidence="16 33" id="KW-0732">Signal</keyword>
<dbReference type="GO" id="GO:0052031">
    <property type="term" value="P:symbiont-mediated perturbation of host defense response"/>
    <property type="evidence" value="ECO:0007669"/>
    <property type="project" value="UniProtKB-UniRule"/>
</dbReference>
<feature type="region of interest" description="Disordered" evidence="35">
    <location>
        <begin position="726"/>
        <end position="746"/>
    </location>
</feature>
<evidence type="ECO:0000256" key="27">
    <source>
        <dbReference type="ARBA" id="ARBA00023157"/>
    </source>
</evidence>
<comment type="domain">
    <text evidence="33">The YXXL motif is involved in determining the exact site of viral release at the surface of infected mononuclear cells and promotes endocytosis. YXXL and di-leucine endocytosis motifs interact directly or indirectly with the clathrin adapter complexes, opperate independently, and their activities are not additive.</text>
</comment>
<dbReference type="Gene3D" id="1.20.5.490">
    <property type="entry name" value="Single helix bin"/>
    <property type="match status" value="1"/>
</dbReference>
<dbReference type="GO" id="GO:0005198">
    <property type="term" value="F:structural molecule activity"/>
    <property type="evidence" value="ECO:0007669"/>
    <property type="project" value="UniProtKB-UniRule"/>
</dbReference>
<evidence type="ECO:0000256" key="29">
    <source>
        <dbReference type="ARBA" id="ARBA00023280"/>
    </source>
</evidence>
<evidence type="ECO:0000256" key="3">
    <source>
        <dbReference type="ARBA" id="ARBA00004505"/>
    </source>
</evidence>
<keyword evidence="9 33" id="KW-1032">Host cell membrane</keyword>
<comment type="function">
    <text evidence="33">Transmembrane protein gp41: Acts as a class I viral fusion protein. Under the current model, the protein has at least 3 conformational states: pre-fusion native state, pre-hairpin intermediate state, and post-fusion hairpin state. During fusion of viral and target intracellular membranes, the coiled coil regions (heptad repeats) assume a trimer-of-hairpins structure, positioning the fusion peptide in close proximity to the C-terminal region of the ectodomain. The formation of this structure appears to drive apposition and subsequent fusion of viral and target cell membranes. Complete fusion occurs in host cell endosomes and is dynamin-dependent, however some lipid transfer might occur at the plasma membrane. The virus undergoes clathrin-dependent internalization long before endosomal fusion, thus minimizing the surface exposure of conserved viral epitopes during fusion and reducing the efficacy of inhibitors targeting these epitopes. Membranes fusion leads to delivery of the nucleocapsid into the cytoplasm.</text>
</comment>
<comment type="PTM">
    <text evidence="33">Specific enzymatic cleavages in vivo yield mature proteins. Envelope glycoproteins are synthesized as a inactive precursor that is heavily N-glycosylated and processed likely by host cell furin in the Golgi to yield the mature SU and TM proteins. The cleavage site between SU and TM requires the minimal sequence [KR]-X-[KR]-R. About 2 of the 9 disulfide bonds of gp41 are reduced by P4HB/PDI, following binding to CD4 receptor.</text>
</comment>
<dbReference type="Gene3D" id="1.10.287.210">
    <property type="match status" value="1"/>
</dbReference>
<keyword evidence="18 33" id="KW-0946">Virion</keyword>
<evidence type="ECO:0000256" key="7">
    <source>
        <dbReference type="ARBA" id="ARBA00022506"/>
    </source>
</evidence>
<dbReference type="GO" id="GO:0016020">
    <property type="term" value="C:membrane"/>
    <property type="evidence" value="ECO:0007669"/>
    <property type="project" value="UniProtKB-UniRule"/>
</dbReference>
<comment type="subcellular location">
    <molecule>Surface protein gp120</molecule>
    <subcellularLocation>
        <location evidence="33">Virion membrane</location>
        <topology evidence="33">Peripheral membrane protein</topology>
    </subcellularLocation>
    <subcellularLocation>
        <location evidence="33">Host cell membrane</location>
        <topology evidence="33">Peripheral membrane protein</topology>
    </subcellularLocation>
    <subcellularLocation>
        <location evidence="33">Host endosome membrane</location>
        <topology evidence="33">Single-pass type I membrane protein</topology>
    </subcellularLocation>
    <text evidence="33">The surface protein is not anchored to the viral envelope, but associates with the extravirion surface through its binding to TM. It is probably concentrated at the site of budding and incorporated into the virions possibly by contacts between the cytoplasmic tail of Env and the N-terminus of Gag.</text>
</comment>
<dbReference type="HAMAP" id="MF_04083">
    <property type="entry name" value="HIV_ENV"/>
    <property type="match status" value="1"/>
</dbReference>
<dbReference type="Pfam" id="PF00517">
    <property type="entry name" value="GP41"/>
    <property type="match status" value="1"/>
</dbReference>
<comment type="miscellaneous">
    <text evidence="33">HIV-1 lineages are divided in three main groups, M (for Major), O (for Outlier), and N (for New, or Non-M, Non-O). The vast majority of strains found worldwide belong to the group M. Group O seems to be endemic to and largely confined to Cameroon and neighboring countries in West Central Africa, where these viruses represent a small minority of HIV-1 strains. The group N is represented by a limited number of isolates from Cameroonian persons. The group M is further subdivided in 9 clades or subtypes (A to D, F to H, J and K).</text>
</comment>
<comment type="function">
    <text evidence="33">Surface protein gp120: Attaches the virus to the host lymphoid cell by binding to the primary receptor CD4. This interaction induces a structural rearrangement creating a high affinity binding site for a chemokine coreceptor like CXCR4 and/or CCR5. Acts as a ligand for CD209/DC-SIGN and CLEC4M/DC-SIGNR, which are respectively found on dendritic cells (DCs), and on endothelial cells of liver sinusoids and lymph node sinuses. These interactions allow capture of viral particles at mucosal surfaces by these cells and subsequent transmission to permissive cells. HIV subverts the migration properties of dendritic cells to gain access to CD4+ T-cells in lymph nodes. Virus transmission to permissive T-cells occurs either in trans (without DCs infection, through viral capture and transmission), or in cis (following DCs productive infection, through the usual CD4-gp120 interaction), thereby inducing a robust infection. In trans infection, bound virions remain infectious over days and it is proposed that they are not degraded, but protected in non-lysosomal acidic organelles within the DCs close to the cell membrane thus contributing to the viral infectious potential during DCs' migration from the periphery to the lymphoid tissues. On arrival at lymphoid tissues, intact virions recycle back to DCs' cell surface allowing virus transmission to CD4+ T-cells.</text>
</comment>
<comment type="subcellular location">
    <subcellularLocation>
        <location evidence="3">Host cell membrane</location>
        <topology evidence="3">Peripheral membrane protein</topology>
    </subcellularLocation>
    <subcellularLocation>
        <location evidence="1">Host cell membrane</location>
        <topology evidence="1">Single-pass type I membrane protein</topology>
    </subcellularLocation>
    <subcellularLocation>
        <location evidence="2">Host endosome membrane</location>
        <topology evidence="2">Peripheral membrane protein</topology>
    </subcellularLocation>
    <subcellularLocation>
        <location evidence="5">Host endosome membrane</location>
        <topology evidence="5">Single-pass type I membrane protein</topology>
    </subcellularLocation>
    <subcellularLocation>
        <location evidence="6">Virion membrane</location>
        <topology evidence="6">Peripheral membrane protein</topology>
    </subcellularLocation>
    <subcellularLocation>
        <location evidence="4">Virion membrane</location>
        <topology evidence="4">Single-pass type I membrane protein</topology>
    </subcellularLocation>
</comment>
<feature type="disulfide bond" evidence="33">
    <location>
        <begin position="225"/>
        <end position="254"/>
    </location>
</feature>
<reference evidence="38" key="2">
    <citation type="submission" date="2016-10" db="EMBL/GenBank/DDBJ databases">
        <authorList>
            <person name="de Groot N.N."/>
        </authorList>
    </citation>
    <scope>NUCLEOTIDE SEQUENCE</scope>
    <source>
        <strain evidence="38">B106.2.d.P2.B9.03.17.16.S48</strain>
    </source>
</reference>
<evidence type="ECO:0000256" key="8">
    <source>
        <dbReference type="ARBA" id="ARBA00022510"/>
    </source>
</evidence>
<keyword evidence="17 33" id="KW-1161">Viral attachment to host cell</keyword>
<keyword evidence="29 33" id="KW-0899">Viral immunoevasion</keyword>
<evidence type="ECO:0000256" key="14">
    <source>
        <dbReference type="ARBA" id="ARBA00022692"/>
    </source>
</evidence>
<feature type="region of interest" description="Immunosuppression" evidence="33">
    <location>
        <begin position="578"/>
        <end position="596"/>
    </location>
</feature>
<reference evidence="38" key="1">
    <citation type="journal article" date="2016" name="Proc. Natl. Acad. Sci. U.S.A.">
        <title>Paired quantitative and qualitative assessment of the replication-competent HIV-1 reservoir and comparison with integrated proviral DNA.</title>
        <authorList>
            <person name="Lorenzi J.C."/>
            <person name="Cohen Y.Z."/>
            <person name="Cohn L.B."/>
            <person name="Kreider E.F."/>
            <person name="Barton J.P."/>
            <person name="Learn G.H."/>
            <person name="Oliveira T."/>
            <person name="Lavine C.L."/>
            <person name="Horwitz J.A."/>
            <person name="Settler A."/>
            <person name="Jankovic M."/>
            <person name="Seaman M.S."/>
            <person name="Chakraborty A.K."/>
            <person name="Hahn B.H."/>
            <person name="Caskey M."/>
            <person name="Nussenzweig M.C."/>
        </authorList>
    </citation>
    <scope>NUCLEOTIDE SEQUENCE</scope>
    <source>
        <strain evidence="38">B106.2.d.P2.B9.03.17.16.S48</strain>
    </source>
</reference>
<evidence type="ECO:0000256" key="2">
    <source>
        <dbReference type="ARBA" id="ARBA00004433"/>
    </source>
</evidence>
<dbReference type="GO" id="GO:0039654">
    <property type="term" value="P:fusion of virus membrane with host endosome membrane"/>
    <property type="evidence" value="ECO:0007669"/>
    <property type="project" value="UniProtKB-UniRule"/>
</dbReference>
<feature type="domain" description="Retroviral envelope protein GP41-like" evidence="37">
    <location>
        <begin position="534"/>
        <end position="723"/>
    </location>
</feature>
<evidence type="ECO:0000256" key="6">
    <source>
        <dbReference type="ARBA" id="ARBA00004650"/>
    </source>
</evidence>
<feature type="transmembrane region" description="Helical" evidence="34">
    <location>
        <begin position="682"/>
        <end position="709"/>
    </location>
</feature>
<keyword evidence="15 33" id="KW-0053">Apoptosis</keyword>
<dbReference type="GO" id="GO:0020002">
    <property type="term" value="C:host cell plasma membrane"/>
    <property type="evidence" value="ECO:0007669"/>
    <property type="project" value="UniProtKB-SubCell"/>
</dbReference>
<evidence type="ECO:0000256" key="28">
    <source>
        <dbReference type="ARBA" id="ARBA00023180"/>
    </source>
</evidence>
<evidence type="ECO:0000256" key="16">
    <source>
        <dbReference type="ARBA" id="ARBA00022729"/>
    </source>
</evidence>
<dbReference type="SUPFAM" id="SSF56502">
    <property type="entry name" value="gp120 core"/>
    <property type="match status" value="2"/>
</dbReference>
<comment type="caution">
    <text evidence="33 34">Lacks conserved residue(s) required for the propagation of feature annotation.</text>
</comment>
<evidence type="ECO:0000256" key="24">
    <source>
        <dbReference type="ARBA" id="ARBA00023054"/>
    </source>
</evidence>
<evidence type="ECO:0000256" key="22">
    <source>
        <dbReference type="ARBA" id="ARBA00022989"/>
    </source>
</evidence>
<evidence type="ECO:0000256" key="1">
    <source>
        <dbReference type="ARBA" id="ARBA00004402"/>
    </source>
</evidence>
<organismHost>
    <name type="scientific">Homo sapiens</name>
    <name type="common">Human</name>
    <dbReference type="NCBI Taxonomy" id="9606"/>
</organismHost>
<comment type="miscellaneous">
    <text evidence="33">Inhibitors targeting HIV-1 viral envelope proteins are used as antiretroviral drugs. Attachment of virions to the cell surface via non-specific interactions and CD4 binding can be blocked by inhibitors that include cyanovirin-N, cyclotriazadisulfonamide analogs, PRO 2000, TNX 355 and PRO 542. In addition, BMS 806 can block CD4-induced conformational changes. Env interactions with the coreceptor molecules can be targeted by CCR5 antagonists including SCH-D, maraviroc (UK 427857) and aplaviroc (GW 873140), and the CXCR4 antagonist AMD 070. Fusion of viral and cellular membranes can be inhibited by peptides such as enfuvirtide and tifuvirtide (T 1249). Resistance to inhibitors associated with mutations in Env are observed. Most of the time, single mutations confer only a modest reduction in drug susceptibility. Combination of several mutations is usually required to develop a high-level drug resistance.</text>
</comment>
<evidence type="ECO:0000256" key="10">
    <source>
        <dbReference type="ARBA" id="ARBA00022570"/>
    </source>
</evidence>
<sequence length="860" mass="97187">MRAKGIKKNSQHLWKGGMMLLGMLMICNAAEQLWVTVYYGVPVWKEANTTLFCASDAKAYEREAHNVWATHACVPTDPNPQEVVLENVTEKFNMWKNNMVEQMHEDIISLWDQSLKPCVKLTPLCVTLNCTEITVTNTTNNNSFANTGTNTTNSSSFQSDMKNCSFNITTNMRDKIQKEYALFYNLDIVSIGGDNRTYRLRSCNTSVITQACPKVSFEPIPIHYCAPAGFAILKCKDKRFNGTGLCKNVSTVQCTHGIRPVVSTQLLLNGSLAEEEVIIRSENFTNNAKTIIVSLNESVIINCTRPNNNTRRSIHMGPGGAIYATGAIIGDIRQAHCNLSRKDWNNTLKHIVNKLREQVGNKTIKFNQSSGGDPEIVLHNFNCGGEFFYCNTTELFNSTWNNNEPTSIPEGDDTITLTCRIKQIINMWQEVGRATYAPPIKGQIRCSSNITGLLLTRDGGSGNETDNNTETFRPGGGDMRDNWRSELYKYKVVRIEPLGVAPTKAKRRVVQREKRAVGIGAMFLGILGAAGSTMGAASLTLTVQARLLLSGIVQQQNNLLRAIEAQQHLLQLTVWGIKQLQARVLAVERYLRDQQLLGIWGCSGKLICTTAVPWNTSWSNKSLDEIWDNMTWMQWEKEIDNYTSTIYTLIQESQSQQEKNELDLLKLDQWANLWNWFDISNWLWYIKIFIMIVGGLIGLRIIFAVLSIVNRVRQGYSPLSFQTHLPAAREPDRPGGTEEEGGERGRGRSRILVDGFLTLFWVDLRSLCLFSYHRLRDLLLIVGRIVEILGRRGWEILKYWWNLLQYWSQELKNSAVSLLNATAIAVGEGTDRIIEIVQRTGRAIRNIPRRIRQGAERALL</sequence>
<comment type="function">
    <text evidence="33">Envelope glycoprotein gp160: Oligomerizes in the host endoplasmic reticulum into predominantly trimers. In a second time, gp160 transits in the host Golgi, where glycosylation is completed. The precursor is then proteolytically cleaved in the trans-Golgi and thereby activated by cellular furin or furin-like proteases to produce gp120 and gp41.</text>
</comment>
<comment type="subunit">
    <text evidence="33">The mature envelope protein (Env) consists of a homotrimer of non-covalently associated gp120-gp41 heterodimers. The resulting complex protrudes from the virus surface as a spike. There seems to be as few as 10 spikes on the average virion. Surface protein gp120 interacts with host CD4, CCR5 and CXCR4. Gp120 also interacts with the C-type lectins CD209/DC-SIGN and CLEC4M/DC-SIGNR (collectively referred to as DC-SIGN(R)). Gp120 and gp41 interact with GalCer. Gp120 interacts with host ITGA4/ITGB7 complex; on CD4+ T-cells, this interaction results in rapid activation of integrin ITGAL/LFA-1, which facilitates efficient cell-to-cell spreading of HIV-1. Gp120 interacts with cell-associated heparan sulfate; this interaction increases virus infectivity on permissive cells and may be involved in infection of CD4- cells.</text>
</comment>
<feature type="region of interest" description="Disordered" evidence="35">
    <location>
        <begin position="457"/>
        <end position="478"/>
    </location>
</feature>
<protein>
    <recommendedName>
        <fullName evidence="33">Envelope glycoprotein gp160</fullName>
    </recommendedName>
    <alternativeName>
        <fullName evidence="33">Env polyprotein</fullName>
    </alternativeName>
    <component>
        <recommendedName>
            <fullName evidence="33">Surface protein gp120</fullName>
            <shortName evidence="33">SU</shortName>
        </recommendedName>
        <alternativeName>
            <fullName evidence="33">Glycoprotein 120</fullName>
            <shortName evidence="33">gp120</shortName>
        </alternativeName>
    </component>
    <component>
        <recommendedName>
            <fullName evidence="33">Transmembrane protein gp41</fullName>
            <shortName evidence="33">TM</shortName>
        </recommendedName>
        <alternativeName>
            <fullName evidence="33">Glycoprotein 41</fullName>
            <shortName evidence="33">gp41</shortName>
        </alternativeName>
    </component>
</protein>
<organism evidence="38">
    <name type="scientific">Human immunodeficiency virus type 1</name>
    <name type="common">HIV-1</name>
    <dbReference type="NCBI Taxonomy" id="11676"/>
    <lineage>
        <taxon>Viruses</taxon>
        <taxon>Riboviria</taxon>
        <taxon>Pararnavirae</taxon>
        <taxon>Artverviricota</taxon>
        <taxon>Revtraviricetes</taxon>
        <taxon>Ortervirales</taxon>
        <taxon>Retroviridae</taxon>
        <taxon>Orthoretrovirinae</taxon>
        <taxon>Lentivirus</taxon>
        <taxon>Lentivirus humimdef1</taxon>
    </lineage>
</organism>
<keyword evidence="11 33" id="KW-0945">Host-virus interaction</keyword>
<keyword evidence="28 33" id="KW-0325">Glycoprotein</keyword>
<feature type="region of interest" description="V2" evidence="33">
    <location>
        <begin position="164"/>
        <end position="203"/>
    </location>
</feature>
<keyword evidence="24 33" id="KW-0175">Coiled coil</keyword>
<feature type="compositionally biased region" description="Basic and acidic residues" evidence="35">
    <location>
        <begin position="727"/>
        <end position="746"/>
    </location>
</feature>
<dbReference type="FunFam" id="1.20.5.490:FF:000001">
    <property type="entry name" value="Envelope glycoprotein gp160"/>
    <property type="match status" value="1"/>
</dbReference>
<feature type="chain" id="PRO_5023570787" description="Envelope glycoprotein gp160" evidence="33">
    <location>
        <begin position="32"/>
        <end position="860"/>
    </location>
</feature>
<keyword evidence="23 33" id="KW-1039">Host endosome</keyword>
<comment type="domain">
    <text evidence="33 34">The 17 amino acids long immunosuppressive region is present in many retroviral envelope proteins. Synthetic peptides derived from this relatively conserved sequence inhibit immune function in vitro and in vivo.</text>
</comment>
<dbReference type="InterPro" id="IPR036377">
    <property type="entry name" value="Gp120_core_sf"/>
</dbReference>
<dbReference type="GO" id="GO:0075512">
    <property type="term" value="P:clathrin-dependent endocytosis of virus by host cell"/>
    <property type="evidence" value="ECO:0007669"/>
    <property type="project" value="UniProtKB-UniRule"/>
</dbReference>
<keyword evidence="14 33" id="KW-0812">Transmembrane</keyword>
<evidence type="ECO:0000256" key="21">
    <source>
        <dbReference type="ARBA" id="ARBA00022890"/>
    </source>
</evidence>
<feature type="coiled-coil region" evidence="33">
    <location>
        <begin position="637"/>
        <end position="671"/>
    </location>
</feature>
<dbReference type="GO" id="GO:0044175">
    <property type="term" value="C:host cell endosome membrane"/>
    <property type="evidence" value="ECO:0007669"/>
    <property type="project" value="UniProtKB-SubCell"/>
</dbReference>
<comment type="subcellular location">
    <molecule>Transmembrane protein gp41</molecule>
    <subcellularLocation>
        <location evidence="33">Virion membrane</location>
        <topology evidence="33">Single-pass type I membrane protein</topology>
    </subcellularLocation>
    <subcellularLocation>
        <location evidence="33">Host cell membrane</location>
        <topology evidence="33">Single-pass type I membrane protein</topology>
    </subcellularLocation>
    <subcellularLocation>
        <location evidence="33">Host endosome membrane</location>
        <topology evidence="33">Single-pass type I membrane protein</topology>
    </subcellularLocation>
    <text evidence="33">It is probably concentrated at the site of budding and incorporated into the virions possibly by contacts between the cytoplasmic tail of Env and the N-terminus of Gag.</text>
</comment>
<keyword evidence="30 33" id="KW-0449">Lipoprotein</keyword>
<dbReference type="GO" id="GO:0055036">
    <property type="term" value="C:virion membrane"/>
    <property type="evidence" value="ECO:0007669"/>
    <property type="project" value="UniProtKB-SubCell"/>
</dbReference>
<comment type="PTM">
    <text evidence="33">Highly glycosylated by host. The high number of glycan on the protein is reffered to as 'glycan shield' because it contributes to hide protein sequence from adaptive immune system.</text>
</comment>
<evidence type="ECO:0000256" key="33">
    <source>
        <dbReference type="HAMAP-Rule" id="MF_04083"/>
    </source>
</evidence>
<evidence type="ECO:0000256" key="31">
    <source>
        <dbReference type="ARBA" id="ARBA00023296"/>
    </source>
</evidence>
<keyword evidence="25 33" id="KW-0472">Membrane</keyword>
<keyword evidence="8 33" id="KW-1170">Fusion of virus membrane with host endosomal membrane</keyword>
<dbReference type="Gene3D" id="2.170.40.20">
    <property type="entry name" value="Human immunodeficiency virus 1, Gp160, envelope glycoprotein"/>
    <property type="match status" value="2"/>
</dbReference>
<dbReference type="Pfam" id="PF00516">
    <property type="entry name" value="GP120"/>
    <property type="match status" value="1"/>
</dbReference>
<evidence type="ECO:0000256" key="13">
    <source>
        <dbReference type="ARBA" id="ARBA00022685"/>
    </source>
</evidence>
<keyword evidence="20 33" id="KW-0261">Viral envelope protein</keyword>
<feature type="transmembrane region" description="Helical" evidence="34">
    <location>
        <begin position="516"/>
        <end position="539"/>
    </location>
</feature>
<dbReference type="CDD" id="cd09909">
    <property type="entry name" value="HIV-1-like_HR1-HR2"/>
    <property type="match status" value="1"/>
</dbReference>
<evidence type="ECO:0000256" key="25">
    <source>
        <dbReference type="ARBA" id="ARBA00023136"/>
    </source>
</evidence>
<dbReference type="FunFam" id="1.10.287.210:FF:000001">
    <property type="entry name" value="Envelope glycoprotein gp160"/>
    <property type="match status" value="1"/>
</dbReference>
<feature type="region of interest" description="MPER; binding to GalCer" evidence="33">
    <location>
        <begin position="666"/>
        <end position="687"/>
    </location>
</feature>
<comment type="domain">
    <text evidence="33">The CD4-binding region is targeted by the antibody b12.</text>
</comment>
<feature type="topological domain" description="Cytoplasmic" evidence="33">
    <location>
        <begin position="710"/>
        <end position="860"/>
    </location>
</feature>
<dbReference type="GO" id="GO:0019062">
    <property type="term" value="P:virion attachment to host cell"/>
    <property type="evidence" value="ECO:0007669"/>
    <property type="project" value="UniProtKB-UniRule"/>
</dbReference>
<dbReference type="GO" id="GO:0019064">
    <property type="term" value="P:fusion of virus membrane with host plasma membrane"/>
    <property type="evidence" value="ECO:0007669"/>
    <property type="project" value="UniProtKB-UniRule"/>
</dbReference>
<evidence type="ECO:0000256" key="35">
    <source>
        <dbReference type="SAM" id="MobiDB-lite"/>
    </source>
</evidence>
<dbReference type="GO" id="GO:0019031">
    <property type="term" value="C:viral envelope"/>
    <property type="evidence" value="ECO:0007669"/>
    <property type="project" value="UniProtKB-KW"/>
</dbReference>
<feature type="region of interest" description="Fusion peptide" evidence="33">
    <location>
        <begin position="516"/>
        <end position="536"/>
    </location>
</feature>
<feature type="short sequence motif" description="Di-leucine internalization motif" evidence="33">
    <location>
        <begin position="859"/>
        <end position="860"/>
    </location>
</feature>
<feature type="short sequence motif" description="YXXL motif; contains endocytosis signal" evidence="33">
    <location>
        <begin position="716"/>
        <end position="719"/>
    </location>
</feature>
<comment type="domain">
    <text evidence="33">The membrane proximal external region (MPER) present in gp41 is a tryptophan-rich region recognized by the antibodies 2F5, Z13, and 4E10. MPER seems to play a role in fusion.</text>
</comment>
<accession>A0A1J0RJY2</accession>
<keyword evidence="13 33" id="KW-0165">Cleavage on pair of basic residues</keyword>
<feature type="disulfide bond" evidence="33">
    <location>
        <begin position="53"/>
        <end position="73"/>
    </location>
</feature>
<evidence type="ECO:0000256" key="19">
    <source>
        <dbReference type="ARBA" id="ARBA00022870"/>
    </source>
</evidence>
<feature type="disulfide bond" evidence="33">
    <location>
        <begin position="602"/>
        <end position="608"/>
    </location>
</feature>
<comment type="similarity">
    <text evidence="33">Belongs to the HIV-1 env protein family.</text>
</comment>
<evidence type="ECO:0000259" key="36">
    <source>
        <dbReference type="Pfam" id="PF00516"/>
    </source>
</evidence>
<feature type="domain" description="Human immunodeficiency virus 1 envelope glycoprotein Gp120" evidence="36">
    <location>
        <begin position="33"/>
        <end position="515"/>
    </location>
</feature>
<feature type="disulfide bond" evidence="33">
    <location>
        <begin position="235"/>
        <end position="246"/>
    </location>
</feature>
<evidence type="ECO:0000256" key="30">
    <source>
        <dbReference type="ARBA" id="ARBA00023288"/>
    </source>
</evidence>
<evidence type="ECO:0000256" key="11">
    <source>
        <dbReference type="ARBA" id="ARBA00022581"/>
    </source>
</evidence>
<evidence type="ECO:0000256" key="20">
    <source>
        <dbReference type="ARBA" id="ARBA00022879"/>
    </source>
</evidence>
<evidence type="ECO:0000256" key="4">
    <source>
        <dbReference type="ARBA" id="ARBA00004563"/>
    </source>
</evidence>
<evidence type="ECO:0000256" key="15">
    <source>
        <dbReference type="ARBA" id="ARBA00022703"/>
    </source>
</evidence>
<keyword evidence="21 33" id="KW-1164">Virus endocytosis by host</keyword>
<dbReference type="FunFam" id="2.170.40.20:FF:000003">
    <property type="entry name" value="Envelope glycoprotein gp160"/>
    <property type="match status" value="1"/>
</dbReference>
<keyword evidence="7 33" id="KW-1168">Fusion of virus membrane with host membrane</keyword>
<evidence type="ECO:0000256" key="34">
    <source>
        <dbReference type="RuleBase" id="RU363095"/>
    </source>
</evidence>
<keyword evidence="12 33" id="KW-1162">Viral penetration into host cytoplasm</keyword>
<feature type="region of interest" description="CD4-binding loop" evidence="33">
    <location>
        <begin position="369"/>
        <end position="379"/>
    </location>
</feature>
<feature type="site" description="Cleavage; by host furin" evidence="33">
    <location>
        <begin position="515"/>
        <end position="516"/>
    </location>
</feature>
<dbReference type="FunFam" id="2.170.40.20:FF:000001">
    <property type="entry name" value="Envelope glycoprotein gp160"/>
    <property type="match status" value="1"/>
</dbReference>
<dbReference type="GO" id="GO:0019082">
    <property type="term" value="P:viral protein processing"/>
    <property type="evidence" value="ECO:0007669"/>
    <property type="project" value="UniProtKB-UniRule"/>
</dbReference>
<evidence type="ECO:0000256" key="12">
    <source>
        <dbReference type="ARBA" id="ARBA00022595"/>
    </source>
</evidence>
<evidence type="ECO:0000256" key="23">
    <source>
        <dbReference type="ARBA" id="ARBA00023046"/>
    </source>
</evidence>
<dbReference type="GO" id="GO:1903911">
    <property type="term" value="P:positive regulation of receptor clustering"/>
    <property type="evidence" value="ECO:0007669"/>
    <property type="project" value="UniProtKB-UniRule"/>
</dbReference>
<evidence type="ECO:0000256" key="17">
    <source>
        <dbReference type="ARBA" id="ARBA00022804"/>
    </source>
</evidence>
<keyword evidence="31 33" id="KW-1160">Virus entry into host cell</keyword>
<dbReference type="InterPro" id="IPR037527">
    <property type="entry name" value="Gp160"/>
</dbReference>
<dbReference type="InterPro" id="IPR000328">
    <property type="entry name" value="GP41-like"/>
</dbReference>
<keyword evidence="19 33" id="KW-1043">Host membrane</keyword>
<feature type="chain" id="PRO_5023570788" description="Transmembrane protein gp41" evidence="33">
    <location>
        <begin position="516"/>
        <end position="860"/>
    </location>
</feature>
<feature type="lipid moiety-binding region" description="S-palmitoyl cysteine; by host" evidence="33">
    <location>
        <position position="768"/>
    </location>
</feature>
<keyword evidence="27 33" id="KW-1015">Disulfide bond</keyword>
<evidence type="ECO:0000256" key="5">
    <source>
        <dbReference type="ARBA" id="ARBA00004578"/>
    </source>
</evidence>
<evidence type="ECO:0000256" key="26">
    <source>
        <dbReference type="ARBA" id="ARBA00023139"/>
    </source>
</evidence>
<name>A0A1J0RJY2_HV1</name>
<evidence type="ECO:0000313" key="38">
    <source>
        <dbReference type="EMBL" id="APD78254.1"/>
    </source>
</evidence>
<evidence type="ECO:0000256" key="18">
    <source>
        <dbReference type="ARBA" id="ARBA00022844"/>
    </source>
</evidence>
<keyword evidence="26 33" id="KW-0564">Palmitate</keyword>
<comment type="subunit">
    <text evidence="32">The mature envelope protein (Env) consists of a homotrimer of non-covalently associated gp120-gp41 heterodimers. The resulting complex protrudes from the virus surface as a spike. There seems to be as few as 10 spikes on the average virion. Interacts with host CD4, CCR5 and CXCR4. Gp120 also interacts with the C-type lectins CD209/DC-SIGN and CLEC4M/DC-SIGNR (collectively referred to as DC-SIGN(R)). Gp120 and gp41 interact with GalCer. Gp120 interacts with host ITGA4/ITGB7 complex; on CD4+ T-cells, this interaction results in rapid activation of integrin ITGAL/LFA-1, which facilitates efficient cell-to-cell spreading of HIV-1. Gp120 interacts with cell-associated heparan sulfate; this interaction increases virus infectivity on permissive cells and may be involved in infection of CD4- cells.</text>
</comment>
<dbReference type="GO" id="GO:1903908">
    <property type="term" value="P:positive regulation of plasma membrane raft polarization"/>
    <property type="evidence" value="ECO:0007669"/>
    <property type="project" value="UniProtKB-UniRule"/>
</dbReference>
<evidence type="ECO:0000256" key="32">
    <source>
        <dbReference type="ARBA" id="ARBA00062028"/>
    </source>
</evidence>
<dbReference type="InterPro" id="IPR000777">
    <property type="entry name" value="HIV1_Gp120"/>
</dbReference>
<evidence type="ECO:0000259" key="37">
    <source>
        <dbReference type="Pfam" id="PF00517"/>
    </source>
</evidence>
<keyword evidence="22 33" id="KW-1133">Transmembrane helix</keyword>
<comment type="domain">
    <text evidence="33">Some of the most genetically diverse regions of the viral genome are present in Env. They are called variable regions 1 through 5 (V1 through V5). Coreceptor usage of gp120 is determined mainly by the primary structure of the third variable region (V3) in the outer domain of gp120. The sequence of V3 determines which coreceptor, CCR5 and/or CXCR4 (corresponding to R5/macrophage, X4/T cell and R5X4/T cell and macrophage tropism), is used to trigger the fusion potential of the Env complex, and hence which cells the virus can infect. Binding to CCR5 involves a region adjacent in addition to V3.</text>
</comment>
<dbReference type="SUPFAM" id="SSF58069">
    <property type="entry name" value="Virus ectodomain"/>
    <property type="match status" value="1"/>
</dbReference>